<sequence>RLPMWFLPMTLMVVSYRFYAQLHQVKKAYNLLLMLIAVLALLMIVYSQGFGLSREISVTILITMTVLKLLETYAMRDALLIVMLCYFVTMTRFLYSQDLLLIFYLLGSAFITTHALSILTFEKTPQWFDRKQMKSTASSLALAIPFAVLFFLVFPRLGSPIWGSPDIFGEGKTGISDTMSPGSIIELFMDDSPAFRVTFKAGQKPNNNQLYWRGPVLWNFDGLTWSRKEDKSLRNTIRQYQNNDMVEYQVELESTGQNYMFGLDYVIEAPEKAFLLPDSLLYSPTKINQLKYYDLKSLLLDRFYQAISTSDKALLLSFPEQQNQQTLNMMQSWRTQENNDLAIINRTLQWFNQEEFYYSYSPPALEGEVIDAFLFDSKRGFCEHYASSFVIMMRMAGIPARVVTGYQGGVDNGEYLLVKQSDAHAWTEVYLQTGDAPGYWLRVDPTSMVAPERVERGAREIMDSKRSAFDFEWLKNFRESTDKYRYQWNQWVRDFNVSKQQALFRAIGIEHRDGKSLALLMVGILFITAILSLLPLWWVKRKRYTELQNLYLQLTHLVRNQPELYALHLHGIEYFAKQLSVAYPKASVHINH</sequence>
<organism evidence="3">
    <name type="scientific">hydrothermal vent metagenome</name>
    <dbReference type="NCBI Taxonomy" id="652676"/>
    <lineage>
        <taxon>unclassified sequences</taxon>
        <taxon>metagenomes</taxon>
        <taxon>ecological metagenomes</taxon>
    </lineage>
</organism>
<feature type="non-terminal residue" evidence="3">
    <location>
        <position position="1"/>
    </location>
</feature>
<feature type="transmembrane region" description="Helical" evidence="1">
    <location>
        <begin position="29"/>
        <end position="46"/>
    </location>
</feature>
<dbReference type="SMART" id="SM00460">
    <property type="entry name" value="TGc"/>
    <property type="match status" value="1"/>
</dbReference>
<dbReference type="InterPro" id="IPR002931">
    <property type="entry name" value="Transglutaminase-like"/>
</dbReference>
<dbReference type="InterPro" id="IPR052901">
    <property type="entry name" value="Bact_TGase-like"/>
</dbReference>
<reference evidence="3" key="1">
    <citation type="submission" date="2018-06" db="EMBL/GenBank/DDBJ databases">
        <authorList>
            <person name="Zhirakovskaya E."/>
        </authorList>
    </citation>
    <scope>NUCLEOTIDE SEQUENCE</scope>
</reference>
<keyword evidence="3" id="KW-0645">Protease</keyword>
<keyword evidence="1" id="KW-1133">Transmembrane helix</keyword>
<dbReference type="GO" id="GO:0006508">
    <property type="term" value="P:proteolysis"/>
    <property type="evidence" value="ECO:0007669"/>
    <property type="project" value="UniProtKB-KW"/>
</dbReference>
<evidence type="ECO:0000259" key="2">
    <source>
        <dbReference type="SMART" id="SM00460"/>
    </source>
</evidence>
<feature type="non-terminal residue" evidence="3">
    <location>
        <position position="592"/>
    </location>
</feature>
<keyword evidence="1" id="KW-0812">Transmembrane</keyword>
<protein>
    <submittedName>
        <fullName evidence="3">FIG001454: Transglutaminase-like enzymes, putative cysteine proteases</fullName>
    </submittedName>
</protein>
<dbReference type="InterPro" id="IPR038765">
    <property type="entry name" value="Papain-like_cys_pep_sf"/>
</dbReference>
<accession>A0A3B0VQK3</accession>
<dbReference type="SUPFAM" id="SSF54001">
    <property type="entry name" value="Cysteine proteinases"/>
    <property type="match status" value="1"/>
</dbReference>
<evidence type="ECO:0000256" key="1">
    <source>
        <dbReference type="SAM" id="Phobius"/>
    </source>
</evidence>
<keyword evidence="1" id="KW-0472">Membrane</keyword>
<dbReference type="AlphaFoldDB" id="A0A3B0VQK3"/>
<dbReference type="Pfam" id="PF11992">
    <property type="entry name" value="TgpA_N"/>
    <property type="match status" value="1"/>
</dbReference>
<dbReference type="PANTHER" id="PTHR42736">
    <property type="entry name" value="PROTEIN-GLUTAMINE GAMMA-GLUTAMYLTRANSFERASE"/>
    <property type="match status" value="1"/>
</dbReference>
<name>A0A3B0VQK3_9ZZZZ</name>
<dbReference type="PANTHER" id="PTHR42736:SF1">
    <property type="entry name" value="PROTEIN-GLUTAMINE GAMMA-GLUTAMYLTRANSFERASE"/>
    <property type="match status" value="1"/>
</dbReference>
<feature type="transmembrane region" description="Helical" evidence="1">
    <location>
        <begin position="517"/>
        <end position="539"/>
    </location>
</feature>
<evidence type="ECO:0000313" key="3">
    <source>
        <dbReference type="EMBL" id="VAW45815.1"/>
    </source>
</evidence>
<feature type="domain" description="Transglutaminase-like" evidence="2">
    <location>
        <begin position="374"/>
        <end position="447"/>
    </location>
</feature>
<dbReference type="InterPro" id="IPR021878">
    <property type="entry name" value="TgpA_N"/>
</dbReference>
<dbReference type="Gene3D" id="3.10.620.30">
    <property type="match status" value="1"/>
</dbReference>
<dbReference type="EMBL" id="UOFA01000231">
    <property type="protein sequence ID" value="VAW45815.1"/>
    <property type="molecule type" value="Genomic_DNA"/>
</dbReference>
<feature type="transmembrane region" description="Helical" evidence="1">
    <location>
        <begin position="101"/>
        <end position="119"/>
    </location>
</feature>
<feature type="transmembrane region" description="Helical" evidence="1">
    <location>
        <begin position="140"/>
        <end position="158"/>
    </location>
</feature>
<proteinExistence type="predicted"/>
<keyword evidence="3" id="KW-0378">Hydrolase</keyword>
<feature type="transmembrane region" description="Helical" evidence="1">
    <location>
        <begin position="77"/>
        <end position="95"/>
    </location>
</feature>
<dbReference type="GO" id="GO:0008233">
    <property type="term" value="F:peptidase activity"/>
    <property type="evidence" value="ECO:0007669"/>
    <property type="project" value="UniProtKB-KW"/>
</dbReference>
<dbReference type="Pfam" id="PF01841">
    <property type="entry name" value="Transglut_core"/>
    <property type="match status" value="1"/>
</dbReference>
<gene>
    <name evidence="3" type="ORF">MNBD_GAMMA02-411</name>
</gene>